<evidence type="ECO:0000313" key="6">
    <source>
        <dbReference type="Proteomes" id="UP000479335"/>
    </source>
</evidence>
<sequence>MRLMISAVALGLLAAAPSFAQSFEPGVYLSTDIGRASISSKYADNSGDATLSAAIGYQYTPNFGFEVYTRGLSLDPFRGSFAPAGYYPDTHYGIAALGTANLDQHFRIYGRLGIGRTTMKGNRPSLSDHDDTDPIVGLGVGYAFNRHWSLNLEGSYLTKSEVSLLTFGVRYQF</sequence>
<evidence type="ECO:0000259" key="4">
    <source>
        <dbReference type="Pfam" id="PF13505"/>
    </source>
</evidence>
<name>A0A6L8KIW5_9BURK</name>
<accession>A0A6L8KIW5</accession>
<dbReference type="Pfam" id="PF13505">
    <property type="entry name" value="OMP_b-brl"/>
    <property type="match status" value="1"/>
</dbReference>
<dbReference type="RefSeq" id="WP_161010106.1">
    <property type="nucleotide sequence ID" value="NZ_WWCN01000044.1"/>
</dbReference>
<evidence type="ECO:0000256" key="3">
    <source>
        <dbReference type="SAM" id="SignalP"/>
    </source>
</evidence>
<feature type="domain" description="Outer membrane protein beta-barrel" evidence="4">
    <location>
        <begin position="7"/>
        <end position="173"/>
    </location>
</feature>
<dbReference type="SUPFAM" id="SSF56925">
    <property type="entry name" value="OMPA-like"/>
    <property type="match status" value="1"/>
</dbReference>
<dbReference type="InterPro" id="IPR027385">
    <property type="entry name" value="Beta-barrel_OMP"/>
</dbReference>
<dbReference type="GO" id="GO:0009279">
    <property type="term" value="C:cell outer membrane"/>
    <property type="evidence" value="ECO:0007669"/>
    <property type="project" value="UniProtKB-SubCell"/>
</dbReference>
<dbReference type="Proteomes" id="UP000479335">
    <property type="component" value="Unassembled WGS sequence"/>
</dbReference>
<evidence type="ECO:0000256" key="2">
    <source>
        <dbReference type="ARBA" id="ARBA00022729"/>
    </source>
</evidence>
<comment type="caution">
    <text evidence="5">The sequence shown here is derived from an EMBL/GenBank/DDBJ whole genome shotgun (WGS) entry which is preliminary data.</text>
</comment>
<evidence type="ECO:0000256" key="1">
    <source>
        <dbReference type="ARBA" id="ARBA00004442"/>
    </source>
</evidence>
<keyword evidence="6" id="KW-1185">Reference proteome</keyword>
<comment type="subcellular location">
    <subcellularLocation>
        <location evidence="1">Cell outer membrane</location>
    </subcellularLocation>
</comment>
<feature type="signal peptide" evidence="3">
    <location>
        <begin position="1"/>
        <end position="20"/>
    </location>
</feature>
<organism evidence="5 6">
    <name type="scientific">Duganella flavida</name>
    <dbReference type="NCBI Taxonomy" id="2692175"/>
    <lineage>
        <taxon>Bacteria</taxon>
        <taxon>Pseudomonadati</taxon>
        <taxon>Pseudomonadota</taxon>
        <taxon>Betaproteobacteria</taxon>
        <taxon>Burkholderiales</taxon>
        <taxon>Oxalobacteraceae</taxon>
        <taxon>Telluria group</taxon>
        <taxon>Duganella</taxon>
    </lineage>
</organism>
<dbReference type="AlphaFoldDB" id="A0A6L8KIW5"/>
<proteinExistence type="predicted"/>
<dbReference type="InterPro" id="IPR011250">
    <property type="entry name" value="OMP/PagP_B-barrel"/>
</dbReference>
<keyword evidence="2 3" id="KW-0732">Signal</keyword>
<dbReference type="Gene3D" id="2.40.160.20">
    <property type="match status" value="1"/>
</dbReference>
<evidence type="ECO:0000313" key="5">
    <source>
        <dbReference type="EMBL" id="MYM26677.1"/>
    </source>
</evidence>
<gene>
    <name evidence="5" type="ORF">GTP46_29095</name>
</gene>
<dbReference type="EMBL" id="WWCN01000044">
    <property type="protein sequence ID" value="MYM26677.1"/>
    <property type="molecule type" value="Genomic_DNA"/>
</dbReference>
<feature type="chain" id="PRO_5026782302" evidence="3">
    <location>
        <begin position="21"/>
        <end position="173"/>
    </location>
</feature>
<reference evidence="5 6" key="1">
    <citation type="submission" date="2019-12" db="EMBL/GenBank/DDBJ databases">
        <title>Novel species isolated from a subtropical stream in China.</title>
        <authorList>
            <person name="Lu H."/>
        </authorList>
    </citation>
    <scope>NUCLEOTIDE SEQUENCE [LARGE SCALE GENOMIC DNA]</scope>
    <source>
        <strain evidence="5 6">FT135W</strain>
    </source>
</reference>
<protein>
    <submittedName>
        <fullName evidence="5">Outer membrane beta-barrel protein</fullName>
    </submittedName>
</protein>